<proteinExistence type="predicted"/>
<dbReference type="Proteomes" id="UP001500984">
    <property type="component" value="Unassembled WGS sequence"/>
</dbReference>
<accession>A0ABP5HTQ5</accession>
<dbReference type="EMBL" id="BAAAPZ010000001">
    <property type="protein sequence ID" value="GAA2086622.1"/>
    <property type="molecule type" value="Genomic_DNA"/>
</dbReference>
<protein>
    <submittedName>
        <fullName evidence="2">Uncharacterized protein</fullName>
    </submittedName>
</protein>
<evidence type="ECO:0000256" key="1">
    <source>
        <dbReference type="SAM" id="MobiDB-lite"/>
    </source>
</evidence>
<name>A0ABP5HTQ5_9MICO</name>
<comment type="caution">
    <text evidence="2">The sequence shown here is derived from an EMBL/GenBank/DDBJ whole genome shotgun (WGS) entry which is preliminary data.</text>
</comment>
<gene>
    <name evidence="2" type="ORF">GCM10009823_00380</name>
</gene>
<dbReference type="RefSeq" id="WP_344334281.1">
    <property type="nucleotide sequence ID" value="NZ_BAAAPZ010000001.1"/>
</dbReference>
<reference evidence="3" key="1">
    <citation type="journal article" date="2019" name="Int. J. Syst. Evol. Microbiol.">
        <title>The Global Catalogue of Microorganisms (GCM) 10K type strain sequencing project: providing services to taxonomists for standard genome sequencing and annotation.</title>
        <authorList>
            <consortium name="The Broad Institute Genomics Platform"/>
            <consortium name="The Broad Institute Genome Sequencing Center for Infectious Disease"/>
            <person name="Wu L."/>
            <person name="Ma J."/>
        </authorList>
    </citation>
    <scope>NUCLEOTIDE SEQUENCE [LARGE SCALE GENOMIC DNA]</scope>
    <source>
        <strain evidence="3">JCM 15900</strain>
    </source>
</reference>
<feature type="region of interest" description="Disordered" evidence="1">
    <location>
        <begin position="1"/>
        <end position="24"/>
    </location>
</feature>
<evidence type="ECO:0000313" key="3">
    <source>
        <dbReference type="Proteomes" id="UP001500984"/>
    </source>
</evidence>
<keyword evidence="3" id="KW-1185">Reference proteome</keyword>
<sequence>MRFSESSNDGRCEIPADEAGLDAGPLLPPELGAQEEARFSRLFEDLEAVEAGRELHARAGEYGDLVVGEVADHGLAQRLAGAVSAPVRLTAAGAAVSGVLERAGEAWVRIGHPGEGWATLVALEHVEELRLGVRRHAQPAETLSFASQLRGLSEARAGVALGLTSGAAVRGRLGPVGRDYAEFHGEAETSGARPVPVLLPLRRIAWVRAAARTAEGP</sequence>
<evidence type="ECO:0000313" key="2">
    <source>
        <dbReference type="EMBL" id="GAA2086622.1"/>
    </source>
</evidence>
<organism evidence="2 3">
    <name type="scientific">Brevibacterium salitolerans</name>
    <dbReference type="NCBI Taxonomy" id="1403566"/>
    <lineage>
        <taxon>Bacteria</taxon>
        <taxon>Bacillati</taxon>
        <taxon>Actinomycetota</taxon>
        <taxon>Actinomycetes</taxon>
        <taxon>Micrococcales</taxon>
        <taxon>Brevibacteriaceae</taxon>
        <taxon>Brevibacterium</taxon>
    </lineage>
</organism>